<gene>
    <name evidence="2" type="ORF">RFI_24621</name>
</gene>
<feature type="region of interest" description="Disordered" evidence="1">
    <location>
        <begin position="33"/>
        <end position="83"/>
    </location>
</feature>
<protein>
    <submittedName>
        <fullName evidence="2">Nucleosome assembly protein 1-like 3-like isoform 2</fullName>
    </submittedName>
</protein>
<feature type="non-terminal residue" evidence="2">
    <location>
        <position position="1"/>
    </location>
</feature>
<sequence>EEEEEENTNWVFDPVKDANDKSKYFSGLEKHGAKANTLKGSLRKNQSSTSLSTSTGSSTGSSSGSSSSNNGSGASPGYVSNTTHHASNLHSYAVPSRIRGAPLGSAPKLAPLNATHAHSKTMRKEEEVVGNMRYIYEVDDAGTRTCVRKLPIRNTLTDSAAHKLQD</sequence>
<evidence type="ECO:0000256" key="1">
    <source>
        <dbReference type="SAM" id="MobiDB-lite"/>
    </source>
</evidence>
<dbReference type="EMBL" id="ASPP01021113">
    <property type="protein sequence ID" value="ETO12754.1"/>
    <property type="molecule type" value="Genomic_DNA"/>
</dbReference>
<evidence type="ECO:0000313" key="2">
    <source>
        <dbReference type="EMBL" id="ETO12754.1"/>
    </source>
</evidence>
<accession>X6MFS2</accession>
<organism evidence="2 3">
    <name type="scientific">Reticulomyxa filosa</name>
    <dbReference type="NCBI Taxonomy" id="46433"/>
    <lineage>
        <taxon>Eukaryota</taxon>
        <taxon>Sar</taxon>
        <taxon>Rhizaria</taxon>
        <taxon>Retaria</taxon>
        <taxon>Foraminifera</taxon>
        <taxon>Monothalamids</taxon>
        <taxon>Reticulomyxidae</taxon>
        <taxon>Reticulomyxa</taxon>
    </lineage>
</organism>
<feature type="compositionally biased region" description="Low complexity" evidence="1">
    <location>
        <begin position="47"/>
        <end position="75"/>
    </location>
</feature>
<feature type="region of interest" description="Disordered" evidence="1">
    <location>
        <begin position="1"/>
        <end position="21"/>
    </location>
</feature>
<name>X6MFS2_RETFI</name>
<keyword evidence="3" id="KW-1185">Reference proteome</keyword>
<evidence type="ECO:0000313" key="3">
    <source>
        <dbReference type="Proteomes" id="UP000023152"/>
    </source>
</evidence>
<feature type="region of interest" description="Disordered" evidence="1">
    <location>
        <begin position="98"/>
        <end position="124"/>
    </location>
</feature>
<dbReference type="AlphaFoldDB" id="X6MFS2"/>
<reference evidence="2 3" key="1">
    <citation type="journal article" date="2013" name="Curr. Biol.">
        <title>The Genome of the Foraminiferan Reticulomyxa filosa.</title>
        <authorList>
            <person name="Glockner G."/>
            <person name="Hulsmann N."/>
            <person name="Schleicher M."/>
            <person name="Noegel A.A."/>
            <person name="Eichinger L."/>
            <person name="Gallinger C."/>
            <person name="Pawlowski J."/>
            <person name="Sierra R."/>
            <person name="Euteneuer U."/>
            <person name="Pillet L."/>
            <person name="Moustafa A."/>
            <person name="Platzer M."/>
            <person name="Groth M."/>
            <person name="Szafranski K."/>
            <person name="Schliwa M."/>
        </authorList>
    </citation>
    <scope>NUCLEOTIDE SEQUENCE [LARGE SCALE GENOMIC DNA]</scope>
</reference>
<dbReference type="Proteomes" id="UP000023152">
    <property type="component" value="Unassembled WGS sequence"/>
</dbReference>
<proteinExistence type="predicted"/>
<comment type="caution">
    <text evidence="2">The sequence shown here is derived from an EMBL/GenBank/DDBJ whole genome shotgun (WGS) entry which is preliminary data.</text>
</comment>